<accession>A0ABS6AZU8</accession>
<reference evidence="2 4" key="1">
    <citation type="submission" date="2021-06" db="EMBL/GenBank/DDBJ databases">
        <title>Actinomycetes sequencing.</title>
        <authorList>
            <person name="Shan Q."/>
        </authorList>
    </citation>
    <scope>NUCLEOTIDE SEQUENCE [LARGE SCALE GENOMIC DNA]</scope>
    <source>
        <strain evidence="2 4">NEAU-G5</strain>
    </source>
</reference>
<dbReference type="EMBL" id="JAHKNI010000011">
    <property type="protein sequence ID" value="MBU3065621.1"/>
    <property type="molecule type" value="Genomic_DNA"/>
</dbReference>
<evidence type="ECO:0000313" key="2">
    <source>
        <dbReference type="EMBL" id="MBU3062545.1"/>
    </source>
</evidence>
<evidence type="ECO:0008006" key="5">
    <source>
        <dbReference type="Google" id="ProtNLM"/>
    </source>
</evidence>
<evidence type="ECO:0000313" key="3">
    <source>
        <dbReference type="EMBL" id="MBU3065621.1"/>
    </source>
</evidence>
<name>A0ABS6AZU8_9NOCA</name>
<evidence type="ECO:0000313" key="4">
    <source>
        <dbReference type="Proteomes" id="UP000733379"/>
    </source>
</evidence>
<dbReference type="RefSeq" id="WP_215917466.1">
    <property type="nucleotide sequence ID" value="NZ_JAHKNI010000004.1"/>
</dbReference>
<sequence>MGDSDIRFGVDLYELEKAAKADFPLVSTDYGIAISNCNAVHDGVAKAMQRPTYFGGDAEGPVFRAYLTLHETVVSYLTSTKSNLDDTATALDAAAHYFAGTDRAASDEMNRRIHDDPQLTPPPYQPHHRPMPE</sequence>
<organism evidence="2 4">
    <name type="scientific">Nocardia albiluteola</name>
    <dbReference type="NCBI Taxonomy" id="2842303"/>
    <lineage>
        <taxon>Bacteria</taxon>
        <taxon>Bacillati</taxon>
        <taxon>Actinomycetota</taxon>
        <taxon>Actinomycetes</taxon>
        <taxon>Mycobacteriales</taxon>
        <taxon>Nocardiaceae</taxon>
        <taxon>Nocardia</taxon>
    </lineage>
</organism>
<feature type="region of interest" description="Disordered" evidence="1">
    <location>
        <begin position="104"/>
        <end position="133"/>
    </location>
</feature>
<comment type="caution">
    <text evidence="2">The sequence shown here is derived from an EMBL/GenBank/DDBJ whole genome shotgun (WGS) entry which is preliminary data.</text>
</comment>
<evidence type="ECO:0000256" key="1">
    <source>
        <dbReference type="SAM" id="MobiDB-lite"/>
    </source>
</evidence>
<proteinExistence type="predicted"/>
<keyword evidence="4" id="KW-1185">Reference proteome</keyword>
<dbReference type="Proteomes" id="UP000733379">
    <property type="component" value="Unassembled WGS sequence"/>
</dbReference>
<protein>
    <recommendedName>
        <fullName evidence="5">ESX-1 secretion-associated protein</fullName>
    </recommendedName>
</protein>
<dbReference type="EMBL" id="JAHKNI010000004">
    <property type="protein sequence ID" value="MBU3062545.1"/>
    <property type="molecule type" value="Genomic_DNA"/>
</dbReference>
<feature type="compositionally biased region" description="Basic and acidic residues" evidence="1">
    <location>
        <begin position="104"/>
        <end position="117"/>
    </location>
</feature>
<gene>
    <name evidence="2" type="ORF">KO481_13555</name>
    <name evidence="3" type="ORF">KO481_29355</name>
</gene>